<gene>
    <name evidence="1" type="ORF">NPIL_697301</name>
</gene>
<sequence>MYKESSIFYKLHLNKVVLLDQPKLLQLLKLLCCQKEEEHLLPEPYHTNCTDYEALWQKNNRTGPRSQERCKESCWKSYYDLCSACLLNPEEFHWPDICKTGIHSKTLKRKH</sequence>
<name>A0A8X6MYB9_NEPPI</name>
<accession>A0A8X6MYB9</accession>
<dbReference type="OrthoDB" id="6437007at2759"/>
<evidence type="ECO:0000313" key="2">
    <source>
        <dbReference type="Proteomes" id="UP000887013"/>
    </source>
</evidence>
<keyword evidence="2" id="KW-1185">Reference proteome</keyword>
<dbReference type="EMBL" id="BMAW01052068">
    <property type="protein sequence ID" value="GFS84055.1"/>
    <property type="molecule type" value="Genomic_DNA"/>
</dbReference>
<organism evidence="1 2">
    <name type="scientific">Nephila pilipes</name>
    <name type="common">Giant wood spider</name>
    <name type="synonym">Nephila maculata</name>
    <dbReference type="NCBI Taxonomy" id="299642"/>
    <lineage>
        <taxon>Eukaryota</taxon>
        <taxon>Metazoa</taxon>
        <taxon>Ecdysozoa</taxon>
        <taxon>Arthropoda</taxon>
        <taxon>Chelicerata</taxon>
        <taxon>Arachnida</taxon>
        <taxon>Araneae</taxon>
        <taxon>Araneomorphae</taxon>
        <taxon>Entelegynae</taxon>
        <taxon>Araneoidea</taxon>
        <taxon>Nephilidae</taxon>
        <taxon>Nephila</taxon>
    </lineage>
</organism>
<reference evidence="1" key="1">
    <citation type="submission" date="2020-08" db="EMBL/GenBank/DDBJ databases">
        <title>Multicomponent nature underlies the extraordinary mechanical properties of spider dragline silk.</title>
        <authorList>
            <person name="Kono N."/>
            <person name="Nakamura H."/>
            <person name="Mori M."/>
            <person name="Yoshida Y."/>
            <person name="Ohtoshi R."/>
            <person name="Malay A.D."/>
            <person name="Moran D.A.P."/>
            <person name="Tomita M."/>
            <person name="Numata K."/>
            <person name="Arakawa K."/>
        </authorList>
    </citation>
    <scope>NUCLEOTIDE SEQUENCE</scope>
</reference>
<dbReference type="Proteomes" id="UP000887013">
    <property type="component" value="Unassembled WGS sequence"/>
</dbReference>
<dbReference type="AlphaFoldDB" id="A0A8X6MYB9"/>
<evidence type="ECO:0000313" key="1">
    <source>
        <dbReference type="EMBL" id="GFS84055.1"/>
    </source>
</evidence>
<comment type="caution">
    <text evidence="1">The sequence shown here is derived from an EMBL/GenBank/DDBJ whole genome shotgun (WGS) entry which is preliminary data.</text>
</comment>
<protein>
    <submittedName>
        <fullName evidence="1">Uncharacterized protein</fullName>
    </submittedName>
</protein>
<proteinExistence type="predicted"/>